<evidence type="ECO:0000313" key="3">
    <source>
        <dbReference type="Proteomes" id="UP000588806"/>
    </source>
</evidence>
<dbReference type="EMBL" id="JABFHI010000009">
    <property type="protein sequence ID" value="NOG32796.1"/>
    <property type="molecule type" value="Genomic_DNA"/>
</dbReference>
<reference evidence="2 3" key="1">
    <citation type="submission" date="2020-05" db="EMBL/GenBank/DDBJ databases">
        <authorList>
            <person name="Ruan W."/>
            <person name="Jeon C.O."/>
            <person name="Chun B.H."/>
        </authorList>
    </citation>
    <scope>NUCLEOTIDE SEQUENCE [LARGE SCALE GENOMIC DNA]</scope>
    <source>
        <strain evidence="2 3">TBZ9</strain>
    </source>
</reference>
<gene>
    <name evidence="2" type="ORF">HLB35_15425</name>
</gene>
<keyword evidence="3" id="KW-1185">Reference proteome</keyword>
<name>A0A7Y3TYW4_9GAMM</name>
<comment type="caution">
    <text evidence="2">The sequence shown here is derived from an EMBL/GenBank/DDBJ whole genome shotgun (WGS) entry which is preliminary data.</text>
</comment>
<accession>A0A7Y3TYW4</accession>
<sequence>MAQLNRFWRWSVLALAIALLTGCTSVDIKQYAENTPTLDIADYFEGDTRAWGIVQDYSGEIQRQFTVDIQGTYDGDTLVLDEAFVFANGETDRRVWTFERIDEHNWNGSANDVEGNVEAKQYGNAFHMRYPLDLEVSGRTLTFTMDDWMYLQPDGKLINRTAMRKFGLTLGEITLVFEKR</sequence>
<evidence type="ECO:0000313" key="2">
    <source>
        <dbReference type="EMBL" id="NOG32796.1"/>
    </source>
</evidence>
<dbReference type="Pfam" id="PF12915">
    <property type="entry name" value="DUF3833"/>
    <property type="match status" value="1"/>
</dbReference>
<feature type="chain" id="PRO_5031117311" evidence="1">
    <location>
        <begin position="27"/>
        <end position="180"/>
    </location>
</feature>
<feature type="signal peptide" evidence="1">
    <location>
        <begin position="1"/>
        <end position="26"/>
    </location>
</feature>
<keyword evidence="1" id="KW-0732">Signal</keyword>
<dbReference type="Proteomes" id="UP000588806">
    <property type="component" value="Unassembled WGS sequence"/>
</dbReference>
<dbReference type="RefSeq" id="WP_171703255.1">
    <property type="nucleotide sequence ID" value="NZ_JABFHI010000009.1"/>
</dbReference>
<dbReference type="AlphaFoldDB" id="A0A7Y3TYW4"/>
<dbReference type="PROSITE" id="PS51257">
    <property type="entry name" value="PROKAR_LIPOPROTEIN"/>
    <property type="match status" value="1"/>
</dbReference>
<evidence type="ECO:0000256" key="1">
    <source>
        <dbReference type="SAM" id="SignalP"/>
    </source>
</evidence>
<dbReference type="InterPro" id="IPR024409">
    <property type="entry name" value="DUF3833"/>
</dbReference>
<organism evidence="2 3">
    <name type="scientific">Vreelandella azerica</name>
    <dbReference type="NCBI Taxonomy" id="2732867"/>
    <lineage>
        <taxon>Bacteria</taxon>
        <taxon>Pseudomonadati</taxon>
        <taxon>Pseudomonadota</taxon>
        <taxon>Gammaproteobacteria</taxon>
        <taxon>Oceanospirillales</taxon>
        <taxon>Halomonadaceae</taxon>
        <taxon>Vreelandella</taxon>
    </lineage>
</organism>
<reference evidence="2 3" key="2">
    <citation type="submission" date="2020-06" db="EMBL/GenBank/DDBJ databases">
        <title>Halomonas songnenensis sp. nov., a moderately halophilic bacterium isolated from saline and alkaline soils.</title>
        <authorList>
            <person name="Jiang J."/>
            <person name="Pan Y."/>
        </authorList>
    </citation>
    <scope>NUCLEOTIDE SEQUENCE [LARGE SCALE GENOMIC DNA]</scope>
    <source>
        <strain evidence="2 3">TBZ9</strain>
    </source>
</reference>
<proteinExistence type="predicted"/>
<protein>
    <submittedName>
        <fullName evidence="2">DUF3833 domain-containing protein</fullName>
    </submittedName>
</protein>